<organism evidence="6 7">
    <name type="scientific">Congregibacter brevis</name>
    <dbReference type="NCBI Taxonomy" id="3081201"/>
    <lineage>
        <taxon>Bacteria</taxon>
        <taxon>Pseudomonadati</taxon>
        <taxon>Pseudomonadota</taxon>
        <taxon>Gammaproteobacteria</taxon>
        <taxon>Cellvibrionales</taxon>
        <taxon>Halieaceae</taxon>
        <taxon>Congregibacter</taxon>
    </lineage>
</organism>
<evidence type="ECO:0000256" key="1">
    <source>
        <dbReference type="ARBA" id="ARBA00005495"/>
    </source>
</evidence>
<keyword evidence="7" id="KW-1185">Reference proteome</keyword>
<keyword evidence="3" id="KW-0862">Zinc</keyword>
<sequence length="150" mass="16964">MTTISCDCGHAKVDVLGKPLLRIICHCTLCQSFYQAPEGDPVIFKASAVKVQNDETVSYRRLRKSPAVDRGVCVKCSQPIVEFFAMPLLPDIVFIPGDRLINHPELLLDPALRIFYDSRTEDANDDLPRHEGYWQSQLALTRRLIPALLR</sequence>
<comment type="similarity">
    <text evidence="1">Belongs to the Gfa family.</text>
</comment>
<dbReference type="Pfam" id="PF04828">
    <property type="entry name" value="GFA"/>
    <property type="match status" value="1"/>
</dbReference>
<dbReference type="PANTHER" id="PTHR33337:SF40">
    <property type="entry name" value="CENP-V_GFA DOMAIN-CONTAINING PROTEIN-RELATED"/>
    <property type="match status" value="1"/>
</dbReference>
<dbReference type="RefSeq" id="WP_407328576.1">
    <property type="nucleotide sequence ID" value="NZ_CP136865.1"/>
</dbReference>
<evidence type="ECO:0000313" key="6">
    <source>
        <dbReference type="EMBL" id="WOJ97645.1"/>
    </source>
</evidence>
<accession>A0ABZ0IES5</accession>
<evidence type="ECO:0000259" key="5">
    <source>
        <dbReference type="Pfam" id="PF04828"/>
    </source>
</evidence>
<keyword evidence="4" id="KW-0456">Lyase</keyword>
<dbReference type="SUPFAM" id="SSF51316">
    <property type="entry name" value="Mss4-like"/>
    <property type="match status" value="1"/>
</dbReference>
<keyword evidence="2" id="KW-0479">Metal-binding</keyword>
<evidence type="ECO:0000256" key="2">
    <source>
        <dbReference type="ARBA" id="ARBA00022723"/>
    </source>
</evidence>
<name>A0ABZ0IES5_9GAMM</name>
<feature type="domain" description="CENP-V/GFA" evidence="5">
    <location>
        <begin position="2"/>
        <end position="82"/>
    </location>
</feature>
<reference evidence="6 7" key="1">
    <citation type="submission" date="2023-10" db="EMBL/GenBank/DDBJ databases">
        <title>Two novel species belonging to the OM43/NOR5 clade.</title>
        <authorList>
            <person name="Park M."/>
        </authorList>
    </citation>
    <scope>NUCLEOTIDE SEQUENCE [LARGE SCALE GENOMIC DNA]</scope>
    <source>
        <strain evidence="6 7">IMCC45268</strain>
    </source>
</reference>
<gene>
    <name evidence="6" type="ORF">R0137_03500</name>
</gene>
<dbReference type="Proteomes" id="UP001626549">
    <property type="component" value="Chromosome"/>
</dbReference>
<evidence type="ECO:0000256" key="4">
    <source>
        <dbReference type="ARBA" id="ARBA00023239"/>
    </source>
</evidence>
<dbReference type="InterPro" id="IPR006913">
    <property type="entry name" value="CENP-V/GFA"/>
</dbReference>
<dbReference type="PANTHER" id="PTHR33337">
    <property type="entry name" value="GFA DOMAIN-CONTAINING PROTEIN"/>
    <property type="match status" value="1"/>
</dbReference>
<dbReference type="InterPro" id="IPR011057">
    <property type="entry name" value="Mss4-like_sf"/>
</dbReference>
<evidence type="ECO:0000313" key="7">
    <source>
        <dbReference type="Proteomes" id="UP001626549"/>
    </source>
</evidence>
<proteinExistence type="inferred from homology"/>
<dbReference type="EMBL" id="CP136865">
    <property type="protein sequence ID" value="WOJ97645.1"/>
    <property type="molecule type" value="Genomic_DNA"/>
</dbReference>
<protein>
    <submittedName>
        <fullName evidence="6">GFA family protein</fullName>
    </submittedName>
</protein>
<evidence type="ECO:0000256" key="3">
    <source>
        <dbReference type="ARBA" id="ARBA00022833"/>
    </source>
</evidence>
<dbReference type="Gene3D" id="3.90.1590.10">
    <property type="entry name" value="glutathione-dependent formaldehyde- activating enzyme (gfa)"/>
    <property type="match status" value="1"/>
</dbReference>